<dbReference type="AlphaFoldDB" id="A0A9N8VYX1"/>
<evidence type="ECO:0000256" key="1">
    <source>
        <dbReference type="ARBA" id="ARBA00022723"/>
    </source>
</evidence>
<dbReference type="PROSITE" id="PS00636">
    <property type="entry name" value="DNAJ_1"/>
    <property type="match status" value="1"/>
</dbReference>
<dbReference type="PROSITE" id="PS51188">
    <property type="entry name" value="ZF_CR"/>
    <property type="match status" value="1"/>
</dbReference>
<feature type="compositionally biased region" description="Basic residues" evidence="6">
    <location>
        <begin position="11"/>
        <end position="28"/>
    </location>
</feature>
<evidence type="ECO:0000256" key="6">
    <source>
        <dbReference type="SAM" id="MobiDB-lite"/>
    </source>
</evidence>
<reference evidence="9" key="1">
    <citation type="submission" date="2021-06" db="EMBL/GenBank/DDBJ databases">
        <authorList>
            <person name="Kallberg Y."/>
            <person name="Tangrot J."/>
            <person name="Rosling A."/>
        </authorList>
    </citation>
    <scope>NUCLEOTIDE SEQUENCE</scope>
    <source>
        <strain evidence="9">BR232B</strain>
    </source>
</reference>
<dbReference type="SUPFAM" id="SSF49493">
    <property type="entry name" value="HSP40/DnaJ peptide-binding domain"/>
    <property type="match status" value="2"/>
</dbReference>
<protein>
    <submittedName>
        <fullName evidence="9">11535_t:CDS:1</fullName>
    </submittedName>
</protein>
<dbReference type="Gene3D" id="2.60.260.20">
    <property type="entry name" value="Urease metallochaperone UreE, N-terminal domain"/>
    <property type="match status" value="2"/>
</dbReference>
<dbReference type="Pfam" id="PF00684">
    <property type="entry name" value="DnaJ_CXXCXGXG"/>
    <property type="match status" value="1"/>
</dbReference>
<dbReference type="CDD" id="cd10747">
    <property type="entry name" value="DnaJ_C"/>
    <property type="match status" value="1"/>
</dbReference>
<dbReference type="PROSITE" id="PS50076">
    <property type="entry name" value="DNAJ_2"/>
    <property type="match status" value="1"/>
</dbReference>
<proteinExistence type="predicted"/>
<organism evidence="9 10">
    <name type="scientific">Paraglomus brasilianum</name>
    <dbReference type="NCBI Taxonomy" id="144538"/>
    <lineage>
        <taxon>Eukaryota</taxon>
        <taxon>Fungi</taxon>
        <taxon>Fungi incertae sedis</taxon>
        <taxon>Mucoromycota</taxon>
        <taxon>Glomeromycotina</taxon>
        <taxon>Glomeromycetes</taxon>
        <taxon>Paraglomerales</taxon>
        <taxon>Paraglomeraceae</taxon>
        <taxon>Paraglomus</taxon>
    </lineage>
</organism>
<comment type="caution">
    <text evidence="9">The sequence shown here is derived from an EMBL/GenBank/DDBJ whole genome shotgun (WGS) entry which is preliminary data.</text>
</comment>
<evidence type="ECO:0000256" key="3">
    <source>
        <dbReference type="ARBA" id="ARBA00022771"/>
    </source>
</evidence>
<dbReference type="GO" id="GO:0008270">
    <property type="term" value="F:zinc ion binding"/>
    <property type="evidence" value="ECO:0007669"/>
    <property type="project" value="UniProtKB-KW"/>
</dbReference>
<name>A0A9N8VYX1_9GLOM</name>
<dbReference type="GO" id="GO:0030544">
    <property type="term" value="F:Hsp70 protein binding"/>
    <property type="evidence" value="ECO:0007669"/>
    <property type="project" value="InterPro"/>
</dbReference>
<dbReference type="InterPro" id="IPR036869">
    <property type="entry name" value="J_dom_sf"/>
</dbReference>
<evidence type="ECO:0000313" key="9">
    <source>
        <dbReference type="EMBL" id="CAG8465888.1"/>
    </source>
</evidence>
<keyword evidence="2" id="KW-0677">Repeat</keyword>
<dbReference type="FunFam" id="2.10.230.10:FF:000001">
    <property type="entry name" value="DnaJ subfamily A member 2"/>
    <property type="match status" value="1"/>
</dbReference>
<feature type="domain" description="J" evidence="7">
    <location>
        <begin position="35"/>
        <end position="113"/>
    </location>
</feature>
<feature type="region of interest" description="Disordered" evidence="6">
    <location>
        <begin position="1"/>
        <end position="29"/>
    </location>
</feature>
<gene>
    <name evidence="9" type="ORF">PBRASI_LOCUS828</name>
</gene>
<dbReference type="EMBL" id="CAJVPI010000046">
    <property type="protein sequence ID" value="CAG8465888.1"/>
    <property type="molecule type" value="Genomic_DNA"/>
</dbReference>
<dbReference type="Pfam" id="PF01556">
    <property type="entry name" value="DnaJ_C"/>
    <property type="match status" value="1"/>
</dbReference>
<dbReference type="GO" id="GO:0051082">
    <property type="term" value="F:unfolded protein binding"/>
    <property type="evidence" value="ECO:0007669"/>
    <property type="project" value="InterPro"/>
</dbReference>
<dbReference type="GO" id="GO:0006457">
    <property type="term" value="P:protein folding"/>
    <property type="evidence" value="ECO:0007669"/>
    <property type="project" value="InterPro"/>
</dbReference>
<dbReference type="PANTHER" id="PTHR43888">
    <property type="entry name" value="DNAJ-LIKE-2, ISOFORM A-RELATED"/>
    <property type="match status" value="1"/>
</dbReference>
<sequence>MSSQKAEAIAKQKKQKAIVKPSPRKGRQKIMSGRNKRALLGMIKNDRKMTLSEIKNSFADSTSMVVSEKTIKRELHQSGYFCHMDTGEKFKEIAHAFEILSDEQKRAAYDRYGEEGVSETGMGMSAEDIFSSFFGGSMFGRPGAGRPSGPRKSKPLQHMLKVSLEELYTGKTTKLSLNKNVKCSKCQGRGGKEGAVKTCQTCSGTGVRLIVRHLGPSMIQQIQQPCNECSGSGQVIKEKDKCTTCKGKKFVAERKVLEVHIGKGMKNHQKIVFAGEADYQPGYEEPGDVIIILEEKTHDRFTRRGDDLFYSAKVDLLTALAGGNLYIKHLDDRYVKVSITPGESIKPGDMKAIKGQGMPSFRHHNYGNMYVQFNIEFPSPNWADSATITMLENILPPRQAAPPKADETNVEEADFTTLEPAEKTRLEQNMINA</sequence>
<dbReference type="OrthoDB" id="550424at2759"/>
<dbReference type="Proteomes" id="UP000789739">
    <property type="component" value="Unassembled WGS sequence"/>
</dbReference>
<keyword evidence="4 5" id="KW-0862">Zinc</keyword>
<dbReference type="SUPFAM" id="SSF46565">
    <property type="entry name" value="Chaperone J-domain"/>
    <property type="match status" value="1"/>
</dbReference>
<dbReference type="Pfam" id="PF00226">
    <property type="entry name" value="DnaJ"/>
    <property type="match status" value="1"/>
</dbReference>
<dbReference type="InterPro" id="IPR008971">
    <property type="entry name" value="HSP40/DnaJ_pept-bd"/>
</dbReference>
<dbReference type="InterPro" id="IPR001623">
    <property type="entry name" value="DnaJ_domain"/>
</dbReference>
<dbReference type="InterPro" id="IPR018253">
    <property type="entry name" value="DnaJ_domain_CS"/>
</dbReference>
<feature type="domain" description="CR-type" evidence="8">
    <location>
        <begin position="170"/>
        <end position="254"/>
    </location>
</feature>
<dbReference type="InterPro" id="IPR036410">
    <property type="entry name" value="HSP_DnaJ_Cys-rich_dom_sf"/>
</dbReference>
<dbReference type="InterPro" id="IPR002939">
    <property type="entry name" value="DnaJ_C"/>
</dbReference>
<evidence type="ECO:0000256" key="2">
    <source>
        <dbReference type="ARBA" id="ARBA00022737"/>
    </source>
</evidence>
<feature type="zinc finger region" description="CR-type" evidence="5">
    <location>
        <begin position="170"/>
        <end position="254"/>
    </location>
</feature>
<evidence type="ECO:0000259" key="8">
    <source>
        <dbReference type="PROSITE" id="PS51188"/>
    </source>
</evidence>
<keyword evidence="10" id="KW-1185">Reference proteome</keyword>
<evidence type="ECO:0000256" key="4">
    <source>
        <dbReference type="ARBA" id="ARBA00022833"/>
    </source>
</evidence>
<keyword evidence="1 5" id="KW-0479">Metal-binding</keyword>
<dbReference type="InterPro" id="IPR044713">
    <property type="entry name" value="DNJA1/2-like"/>
</dbReference>
<accession>A0A9N8VYX1</accession>
<dbReference type="SUPFAM" id="SSF57938">
    <property type="entry name" value="DnaJ/Hsp40 cysteine-rich domain"/>
    <property type="match status" value="1"/>
</dbReference>
<dbReference type="InterPro" id="IPR001305">
    <property type="entry name" value="HSP_DnaJ_Cys-rich_dom"/>
</dbReference>
<keyword evidence="3 5" id="KW-0863">Zinc-finger</keyword>
<dbReference type="Gene3D" id="1.10.287.110">
    <property type="entry name" value="DnaJ domain"/>
    <property type="match status" value="1"/>
</dbReference>
<dbReference type="CDD" id="cd10719">
    <property type="entry name" value="DnaJ_zf"/>
    <property type="match status" value="1"/>
</dbReference>
<evidence type="ECO:0000259" key="7">
    <source>
        <dbReference type="PROSITE" id="PS50076"/>
    </source>
</evidence>
<dbReference type="FunFam" id="2.60.260.20:FF:000003">
    <property type="entry name" value="DnaJ subfamily A member 2"/>
    <property type="match status" value="1"/>
</dbReference>
<evidence type="ECO:0000313" key="10">
    <source>
        <dbReference type="Proteomes" id="UP000789739"/>
    </source>
</evidence>
<dbReference type="PRINTS" id="PR00625">
    <property type="entry name" value="JDOMAIN"/>
</dbReference>
<evidence type="ECO:0000256" key="5">
    <source>
        <dbReference type="PROSITE-ProRule" id="PRU00546"/>
    </source>
</evidence>
<dbReference type="Gene3D" id="2.10.230.10">
    <property type="entry name" value="Heat shock protein DnaJ, cysteine-rich domain"/>
    <property type="match status" value="1"/>
</dbReference>